<dbReference type="STRING" id="454136.NIES2119_04740"/>
<dbReference type="EMBL" id="MRCE01000004">
    <property type="protein sequence ID" value="OKH39589.1"/>
    <property type="molecule type" value="Genomic_DNA"/>
</dbReference>
<evidence type="ECO:0008006" key="4">
    <source>
        <dbReference type="Google" id="ProtNLM"/>
    </source>
</evidence>
<dbReference type="RefSeq" id="WP_073592310.1">
    <property type="nucleotide sequence ID" value="NZ_MRCE01000004.1"/>
</dbReference>
<name>A0A1U7IQD9_9CYAN</name>
<reference evidence="2 3" key="1">
    <citation type="submission" date="2016-11" db="EMBL/GenBank/DDBJ databases">
        <title>Draft Genome Sequences of Nine Cyanobacterial Strains from Diverse Habitats.</title>
        <authorList>
            <person name="Zhu T."/>
            <person name="Hou S."/>
            <person name="Lu X."/>
            <person name="Hess W.R."/>
        </authorList>
    </citation>
    <scope>NUCLEOTIDE SEQUENCE [LARGE SCALE GENOMIC DNA]</scope>
    <source>
        <strain evidence="2 3">IAM M-71</strain>
    </source>
</reference>
<dbReference type="AlphaFoldDB" id="A0A1U7IQD9"/>
<dbReference type="OrthoDB" id="583511at2"/>
<organism evidence="2 3">
    <name type="scientific">[Phormidium ambiguum] IAM M-71</name>
    <dbReference type="NCBI Taxonomy" id="454136"/>
    <lineage>
        <taxon>Bacteria</taxon>
        <taxon>Bacillati</taxon>
        <taxon>Cyanobacteriota</taxon>
        <taxon>Cyanophyceae</taxon>
        <taxon>Oscillatoriophycideae</taxon>
        <taxon>Aerosakkonematales</taxon>
        <taxon>Aerosakkonemataceae</taxon>
        <taxon>Floridanema</taxon>
    </lineage>
</organism>
<comment type="caution">
    <text evidence="2">The sequence shown here is derived from an EMBL/GenBank/DDBJ whole genome shotgun (WGS) entry which is preliminary data.</text>
</comment>
<gene>
    <name evidence="2" type="ORF">NIES2119_04740</name>
</gene>
<proteinExistence type="predicted"/>
<dbReference type="Proteomes" id="UP000185860">
    <property type="component" value="Unassembled WGS sequence"/>
</dbReference>
<protein>
    <recommendedName>
        <fullName evidence="4">Prevent-host-death family protein</fullName>
    </recommendedName>
</protein>
<dbReference type="InterPro" id="IPR049537">
    <property type="entry name" value="RelB-like"/>
</dbReference>
<dbReference type="Pfam" id="PF18506">
    <property type="entry name" value="RelB-like"/>
    <property type="match status" value="1"/>
</dbReference>
<sequence length="67" mass="7739">MTPYKERYLVDESGKRVGVFLDIADYQKLLEELEELESIRAFDNAKAADDEVIGFEDAIAEIERELQ</sequence>
<evidence type="ECO:0000313" key="2">
    <source>
        <dbReference type="EMBL" id="OKH39589.1"/>
    </source>
</evidence>
<keyword evidence="1" id="KW-0175">Coiled coil</keyword>
<evidence type="ECO:0000256" key="1">
    <source>
        <dbReference type="SAM" id="Coils"/>
    </source>
</evidence>
<accession>A0A1U7IQD9</accession>
<feature type="coiled-coil region" evidence="1">
    <location>
        <begin position="26"/>
        <end position="65"/>
    </location>
</feature>
<evidence type="ECO:0000313" key="3">
    <source>
        <dbReference type="Proteomes" id="UP000185860"/>
    </source>
</evidence>